<dbReference type="GO" id="GO:0005524">
    <property type="term" value="F:ATP binding"/>
    <property type="evidence" value="ECO:0007669"/>
    <property type="project" value="UniProtKB-KW"/>
</dbReference>
<gene>
    <name evidence="9" type="ORF">V3390_07335</name>
</gene>
<keyword evidence="6 7" id="KW-0472">Membrane</keyword>
<dbReference type="SMART" id="SM00387">
    <property type="entry name" value="HATPase_c"/>
    <property type="match status" value="1"/>
</dbReference>
<protein>
    <recommendedName>
        <fullName evidence="2">histidine kinase</fullName>
        <ecNumber evidence="2">2.7.13.3</ecNumber>
    </recommendedName>
</protein>
<evidence type="ECO:0000256" key="5">
    <source>
        <dbReference type="ARBA" id="ARBA00022777"/>
    </source>
</evidence>
<keyword evidence="4" id="KW-0808">Transferase</keyword>
<evidence type="ECO:0000259" key="8">
    <source>
        <dbReference type="PROSITE" id="PS50109"/>
    </source>
</evidence>
<dbReference type="SMART" id="SM00388">
    <property type="entry name" value="HisKA"/>
    <property type="match status" value="1"/>
</dbReference>
<keyword evidence="9" id="KW-0067">ATP-binding</keyword>
<evidence type="ECO:0000256" key="2">
    <source>
        <dbReference type="ARBA" id="ARBA00012438"/>
    </source>
</evidence>
<dbReference type="InterPro" id="IPR003594">
    <property type="entry name" value="HATPase_dom"/>
</dbReference>
<dbReference type="EC" id="2.7.13.3" evidence="2"/>
<evidence type="ECO:0000313" key="10">
    <source>
        <dbReference type="Proteomes" id="UP001356170"/>
    </source>
</evidence>
<dbReference type="InterPro" id="IPR035965">
    <property type="entry name" value="PAS-like_dom_sf"/>
</dbReference>
<dbReference type="InterPro" id="IPR036890">
    <property type="entry name" value="HATPase_C_sf"/>
</dbReference>
<dbReference type="Proteomes" id="UP001356170">
    <property type="component" value="Unassembled WGS sequence"/>
</dbReference>
<evidence type="ECO:0000256" key="4">
    <source>
        <dbReference type="ARBA" id="ARBA00022679"/>
    </source>
</evidence>
<keyword evidence="10" id="KW-1185">Reference proteome</keyword>
<keyword evidence="9" id="KW-0547">Nucleotide-binding</keyword>
<dbReference type="Pfam" id="PF00512">
    <property type="entry name" value="HisKA"/>
    <property type="match status" value="1"/>
</dbReference>
<reference evidence="9 10" key="1">
    <citation type="submission" date="2024-01" db="EMBL/GenBank/DDBJ databases">
        <title>Novel species of the genus Luteimonas isolated from rivers.</title>
        <authorList>
            <person name="Lu H."/>
        </authorList>
    </citation>
    <scope>NUCLEOTIDE SEQUENCE [LARGE SCALE GENOMIC DNA]</scope>
    <source>
        <strain evidence="9 10">FXH3W</strain>
    </source>
</reference>
<dbReference type="Gene3D" id="3.30.450.20">
    <property type="entry name" value="PAS domain"/>
    <property type="match status" value="1"/>
</dbReference>
<evidence type="ECO:0000313" key="9">
    <source>
        <dbReference type="EMBL" id="MEF2156041.1"/>
    </source>
</evidence>
<sequence length="478" mass="53580">MNSAQGPTYGTPEMRRLQRLMVAARIAMSVAIVSATVLASVLFSRYEHLTLDGLQTIRMLIIIAGIMGLGALTLSSRWATRRDHLIADARYIALREEEQANLRFQSALEYSMVPKVLVDRDEFITVANPAFATLVSRTPSELIGSRIDQLMTTLPEEPAGAPPVTTLREEVKVDYCTITRPSDQSRRILRRMTVMIPRSLNESYSKIVQFDDLTGTLEDQRMLANDKRILKERVEQRTRALQILNSELEGFAYSVSHDLRGPLRAIDGFGQVLRHSAADKLDPTELQYLDRIISATQKMGELIDSLLRMSRLSTAQLDMADLDLTQLVNDVLLDVRTEHPGHPADVKVDEGMRVRGDRVLLRNAFANLIGNSFKFSRNTQQPQIEIRMVNRNRYWNEVTVSDNGAGFDQQYAEKLFRPFQRLHRSDEFEGHGIGLASVKRVIDRHGGTLSATGEPGQGATISMTLPAASINESESDSD</sequence>
<organism evidence="9 10">
    <name type="scientific">Aquilutibacter rugosus</name>
    <dbReference type="NCBI Taxonomy" id="3115820"/>
    <lineage>
        <taxon>Bacteria</taxon>
        <taxon>Pseudomonadati</taxon>
        <taxon>Pseudomonadota</taxon>
        <taxon>Gammaproteobacteria</taxon>
        <taxon>Lysobacterales</taxon>
        <taxon>Lysobacteraceae</taxon>
        <taxon>Aquilutibacter</taxon>
    </lineage>
</organism>
<dbReference type="Gene3D" id="3.30.565.10">
    <property type="entry name" value="Histidine kinase-like ATPase, C-terminal domain"/>
    <property type="match status" value="1"/>
</dbReference>
<name>A0ABU7UZT3_9GAMM</name>
<dbReference type="InterPro" id="IPR000014">
    <property type="entry name" value="PAS"/>
</dbReference>
<keyword evidence="5" id="KW-0418">Kinase</keyword>
<dbReference type="Pfam" id="PF02518">
    <property type="entry name" value="HATPase_c"/>
    <property type="match status" value="1"/>
</dbReference>
<evidence type="ECO:0000256" key="3">
    <source>
        <dbReference type="ARBA" id="ARBA00022553"/>
    </source>
</evidence>
<proteinExistence type="predicted"/>
<dbReference type="SUPFAM" id="SSF55874">
    <property type="entry name" value="ATPase domain of HSP90 chaperone/DNA topoisomerase II/histidine kinase"/>
    <property type="match status" value="1"/>
</dbReference>
<dbReference type="InterPro" id="IPR004358">
    <property type="entry name" value="Sig_transdc_His_kin-like_C"/>
</dbReference>
<dbReference type="RefSeq" id="WP_331703964.1">
    <property type="nucleotide sequence ID" value="NZ_JAZHBO010000002.1"/>
</dbReference>
<dbReference type="InterPro" id="IPR036097">
    <property type="entry name" value="HisK_dim/P_sf"/>
</dbReference>
<dbReference type="InterPro" id="IPR050351">
    <property type="entry name" value="BphY/WalK/GraS-like"/>
</dbReference>
<dbReference type="SUPFAM" id="SSF55785">
    <property type="entry name" value="PYP-like sensor domain (PAS domain)"/>
    <property type="match status" value="1"/>
</dbReference>
<evidence type="ECO:0000256" key="1">
    <source>
        <dbReference type="ARBA" id="ARBA00000085"/>
    </source>
</evidence>
<keyword evidence="7" id="KW-0812">Transmembrane</keyword>
<evidence type="ECO:0000256" key="7">
    <source>
        <dbReference type="SAM" id="Phobius"/>
    </source>
</evidence>
<feature type="transmembrane region" description="Helical" evidence="7">
    <location>
        <begin position="55"/>
        <end position="74"/>
    </location>
</feature>
<dbReference type="SUPFAM" id="SSF47384">
    <property type="entry name" value="Homodimeric domain of signal transducing histidine kinase"/>
    <property type="match status" value="1"/>
</dbReference>
<accession>A0ABU7UZT3</accession>
<dbReference type="SMART" id="SM00091">
    <property type="entry name" value="PAS"/>
    <property type="match status" value="1"/>
</dbReference>
<keyword evidence="7" id="KW-1133">Transmembrane helix</keyword>
<dbReference type="CDD" id="cd00082">
    <property type="entry name" value="HisKA"/>
    <property type="match status" value="1"/>
</dbReference>
<dbReference type="PRINTS" id="PR00344">
    <property type="entry name" value="BCTRLSENSOR"/>
</dbReference>
<evidence type="ECO:0000256" key="6">
    <source>
        <dbReference type="ARBA" id="ARBA00023136"/>
    </source>
</evidence>
<feature type="domain" description="Histidine kinase" evidence="8">
    <location>
        <begin position="254"/>
        <end position="469"/>
    </location>
</feature>
<dbReference type="PANTHER" id="PTHR42878:SF15">
    <property type="entry name" value="BACTERIOPHYTOCHROME"/>
    <property type="match status" value="1"/>
</dbReference>
<feature type="transmembrane region" description="Helical" evidence="7">
    <location>
        <begin position="22"/>
        <end position="43"/>
    </location>
</feature>
<keyword evidence="3" id="KW-0597">Phosphoprotein</keyword>
<dbReference type="EMBL" id="JAZHBO010000002">
    <property type="protein sequence ID" value="MEF2156041.1"/>
    <property type="molecule type" value="Genomic_DNA"/>
</dbReference>
<comment type="caution">
    <text evidence="9">The sequence shown here is derived from an EMBL/GenBank/DDBJ whole genome shotgun (WGS) entry which is preliminary data.</text>
</comment>
<dbReference type="PROSITE" id="PS50109">
    <property type="entry name" value="HIS_KIN"/>
    <property type="match status" value="1"/>
</dbReference>
<dbReference type="InterPro" id="IPR005467">
    <property type="entry name" value="His_kinase_dom"/>
</dbReference>
<comment type="catalytic activity">
    <reaction evidence="1">
        <text>ATP + protein L-histidine = ADP + protein N-phospho-L-histidine.</text>
        <dbReference type="EC" id="2.7.13.3"/>
    </reaction>
</comment>
<dbReference type="Gene3D" id="1.10.287.130">
    <property type="match status" value="1"/>
</dbReference>
<dbReference type="InterPro" id="IPR003661">
    <property type="entry name" value="HisK_dim/P_dom"/>
</dbReference>
<dbReference type="PANTHER" id="PTHR42878">
    <property type="entry name" value="TWO-COMPONENT HISTIDINE KINASE"/>
    <property type="match status" value="1"/>
</dbReference>